<sequence>MSGSESFLEGSHLVAEGNPPSLSELLFSNDDDGVGAGDDMAHASRFSSAVKSPRMLCFGGYTHQNESETVMFSEATKTTLQISGVTCSTDSSSASSGNNCNGTVNAISTRKRNGSSQEVTAKSTNTIAKTNLHSQRTSKKTKTENPRSTGNAKVKREKVGDRITSLQQLVSPFGKEGREIGVKEPIKNLSSRGLCLVPVDCTVHLSSSNGADFWSPATTEKNHPPFSSSETFGKVLEEVEKGRGRMLLSLFWGGSLFGIVSFLTWITPVNVPGITDINAIFRTLIKHSKAFSNVSLKINLGFLPGELRAYMLKYGGRFANYFSRHQVTHIICSSLPDSKIKNLRSFSGGLPVVKPAWILDSIAANKLLSWIPYQLNQLANNQPKLSAFFTLKSNPVPENVLTDEVCQVNLDPILKGGTTKDAYISEVDEPVRFAEQASKLLDDPNHQLKELNSSSGKSAEVKMAEFGSSDAEYGNSVNNKHQSGPDQFSSSVSGYCLHNQSLDGSLSSEPSGPSNRRHSTLGDPNFVENYFKSSRLHFIGTWRSRYRKRFPSSSSEFKCRSSDLNTSDNSYKSTIIHVDMDCFFVSVVIRNHPELHDKPVAVCHSDNPKGTAEISSANYPARNYGVKAGIFVRDAKALCPQLVIFPYNFKAYEEVADQLYNILHKHCHKVQAVSCDEAFLDITEKDMGDPELLASTIRKEIFDTTGCTASAGIAGNMLMARLATRSAKPNGQCHIPSVSVDEYLHKLPIKALPGIGHVLEEKLKKQNVWTCGQLRLISKESLQKDFGLKTGEMLWNYSRGVDNRLVGNIQESKTVGAEVNWGVRFKDLQDSQCFLLNLCKEVSFRLQGCRLQGRTFTLKIKKRRKDADEPAKYMGCGDCENLSHSMTVPNATDDVEVLQRITKQLFGSFCLDVKDIRGVGLQVSKLENADPSKQVLERNYLRSWLTSSSATTEKECSINSMDKERARIDSEVKNMIGTSGQLFPDQTGFSAQVDNNSSSGISVPPPLSHLDMGVVKSLPAELFSELNEIYGGKLTDFIAKSSVASENTNSYPSTPSAEGQELAVDGGKGPLASDMIPLDFIMVENRAKQHMIEEAQAAPSGAGLQNEAICSVSTNNTDLMPLSLSQVDVSVLQQLPEELRGDILGQLPAHRKQELTSNAGSHPLSENPEGFLIIKITENQSNSIASVLNTNLWMGSPPRWVDKFTVSSCLILKTLAELYYKLGSTGSLSPILQRMISECLYPLDENSDACVEEATYDLCELFKQYVKLKIKLDLEEIYVCFCLLRRLTTKSKFLLQVYNIVFPYLQAFKPSKIGIIAPGLSIHSLLGTPDVDMNDHFCNQPEELEAVFMKDRFPRFIENPADNILNPYELLSTVGSSIHVSEIVLAIEGTDQ</sequence>
<organism evidence="1 2">
    <name type="scientific">Populus alba</name>
    <name type="common">White poplar</name>
    <dbReference type="NCBI Taxonomy" id="43335"/>
    <lineage>
        <taxon>Eukaryota</taxon>
        <taxon>Viridiplantae</taxon>
        <taxon>Streptophyta</taxon>
        <taxon>Embryophyta</taxon>
        <taxon>Tracheophyta</taxon>
        <taxon>Spermatophyta</taxon>
        <taxon>Magnoliopsida</taxon>
        <taxon>eudicotyledons</taxon>
        <taxon>Gunneridae</taxon>
        <taxon>Pentapetalae</taxon>
        <taxon>rosids</taxon>
        <taxon>fabids</taxon>
        <taxon>Malpighiales</taxon>
        <taxon>Salicaceae</taxon>
        <taxon>Saliceae</taxon>
        <taxon>Populus</taxon>
    </lineage>
</organism>
<evidence type="ECO:0000313" key="1">
    <source>
        <dbReference type="EMBL" id="KAL3580451.1"/>
    </source>
</evidence>
<name>A0ACC4BPW0_POPAL</name>
<comment type="caution">
    <text evidence="1">The sequence shown here is derived from an EMBL/GenBank/DDBJ whole genome shotgun (WGS) entry which is preliminary data.</text>
</comment>
<proteinExistence type="predicted"/>
<accession>A0ACC4BPW0</accession>
<gene>
    <name evidence="1" type="ORF">D5086_018286</name>
</gene>
<protein>
    <submittedName>
        <fullName evidence="1">Uncharacterized protein</fullName>
    </submittedName>
</protein>
<dbReference type="Proteomes" id="UP000309997">
    <property type="component" value="Unassembled WGS sequence"/>
</dbReference>
<keyword evidence="2" id="KW-1185">Reference proteome</keyword>
<evidence type="ECO:0000313" key="2">
    <source>
        <dbReference type="Proteomes" id="UP000309997"/>
    </source>
</evidence>
<reference evidence="1 2" key="1">
    <citation type="journal article" date="2024" name="Plant Biotechnol. J.">
        <title>Genome and CRISPR/Cas9 system of a widespread forest tree (Populus alba) in the world.</title>
        <authorList>
            <person name="Liu Y.J."/>
            <person name="Jiang P.F."/>
            <person name="Han X.M."/>
            <person name="Li X.Y."/>
            <person name="Wang H.M."/>
            <person name="Wang Y.J."/>
            <person name="Wang X.X."/>
            <person name="Zeng Q.Y."/>
        </authorList>
    </citation>
    <scope>NUCLEOTIDE SEQUENCE [LARGE SCALE GENOMIC DNA]</scope>
    <source>
        <strain evidence="2">cv. PAL-ZL1</strain>
    </source>
</reference>
<dbReference type="EMBL" id="RCHU02000009">
    <property type="protein sequence ID" value="KAL3580451.1"/>
    <property type="molecule type" value="Genomic_DNA"/>
</dbReference>